<name>A0A0B8PKN0_9VIBR</name>
<evidence type="ECO:0000313" key="2">
    <source>
        <dbReference type="Proteomes" id="UP000031670"/>
    </source>
</evidence>
<gene>
    <name evidence="1" type="ORF">JCM19232_4227</name>
</gene>
<sequence>MFEDGAVGNNDYGNENSFFISKEFDGEPDQEIGNNTSQNTEEALASTTNPSEGKFFWHNSNLDFTVTPEQVDQILTFKIANRESGMTLDRFVFSLNNSLDVQEIGLDNDPNELDTIPNSKTQTSSTQIFDTIYPLDFIPFYESDEDILEREQKLQRTAEKYIAQLRSADVAGQGNDIVKQLMDEAISQADTKPSLRTLVALTNDPRYFPQWKSFVANEVYQRAADIRQIALDAIKANGGQINDLAQVTPIRTYTDLAWLLFELDMFNDQSNSALRFKHEFESFMYTYVEDTAPYFDGPYYTTGYNKEVFAQDISSTMALLYANDPLKFIKFKQAFDAFWVNVTQTSYDADNSPHYDANTGFHIILNMALRHGLEQDVIDSPHLKRVMDRMARSVMSSGQSAKWGKSMEAIKDSQIQISAGTALPWNLKLGYKFWGNPFYLYVARKYAAFHAQEQTSFSGQEYLPDLWPIDIDAHDISLANATEKDYPHAPLKG</sequence>
<evidence type="ECO:0000313" key="1">
    <source>
        <dbReference type="EMBL" id="GAM65262.1"/>
    </source>
</evidence>
<organism evidence="1 2">
    <name type="scientific">Vibrio ishigakensis</name>
    <dbReference type="NCBI Taxonomy" id="1481914"/>
    <lineage>
        <taxon>Bacteria</taxon>
        <taxon>Pseudomonadati</taxon>
        <taxon>Pseudomonadota</taxon>
        <taxon>Gammaproteobacteria</taxon>
        <taxon>Vibrionales</taxon>
        <taxon>Vibrionaceae</taxon>
        <taxon>Vibrio</taxon>
    </lineage>
</organism>
<accession>A0A0B8PKN0</accession>
<comment type="caution">
    <text evidence="1">The sequence shown here is derived from an EMBL/GenBank/DDBJ whole genome shotgun (WGS) entry which is preliminary data.</text>
</comment>
<dbReference type="Proteomes" id="UP000031670">
    <property type="component" value="Unassembled WGS sequence"/>
</dbReference>
<reference evidence="1 2" key="1">
    <citation type="submission" date="2015-01" db="EMBL/GenBank/DDBJ databases">
        <title>Vibrio sp. C5 JCM 19232 whole genome shotgun sequence.</title>
        <authorList>
            <person name="Sawabe T."/>
            <person name="Meirelles P."/>
            <person name="Feng G."/>
            <person name="Sayaka M."/>
            <person name="Hattori M."/>
            <person name="Ohkuma M."/>
        </authorList>
    </citation>
    <scope>NUCLEOTIDE SEQUENCE [LARGE SCALE GENOMIC DNA]</scope>
    <source>
        <strain evidence="1 2">JCM19232</strain>
    </source>
</reference>
<proteinExistence type="predicted"/>
<reference evidence="1 2" key="2">
    <citation type="submission" date="2015-01" db="EMBL/GenBank/DDBJ databases">
        <authorList>
            <consortium name="NBRP consortium"/>
            <person name="Sawabe T."/>
            <person name="Meirelles P."/>
            <person name="Feng G."/>
            <person name="Sayaka M."/>
            <person name="Hattori M."/>
            <person name="Ohkuma M."/>
        </authorList>
    </citation>
    <scope>NUCLEOTIDE SEQUENCE [LARGE SCALE GENOMIC DNA]</scope>
    <source>
        <strain evidence="1 2">JCM19232</strain>
    </source>
</reference>
<dbReference type="EMBL" id="BBSA01000018">
    <property type="protein sequence ID" value="GAM65262.1"/>
    <property type="molecule type" value="Genomic_DNA"/>
</dbReference>
<protein>
    <recommendedName>
        <fullName evidence="3">Alginate lyase domain-containing protein</fullName>
    </recommendedName>
</protein>
<dbReference type="AlphaFoldDB" id="A0A0B8PKN0"/>
<evidence type="ECO:0008006" key="3">
    <source>
        <dbReference type="Google" id="ProtNLM"/>
    </source>
</evidence>